<feature type="region of interest" description="Disordered" evidence="1">
    <location>
        <begin position="154"/>
        <end position="187"/>
    </location>
</feature>
<dbReference type="EMBL" id="KE524777">
    <property type="protein sequence ID" value="KFB36312.1"/>
    <property type="molecule type" value="Genomic_DNA"/>
</dbReference>
<sequence length="287" mass="31713">MINGSFSNSTACSAVEPFLHRCRVSLFTVEAVQHPNHGLACESEVQIATARELLIGEFCPVVEFHSIDRRTAKDRKRLVEQVLNRHTTHPHSATVLGVTPTHFFSGAAWYDSGEKPSIVPPQKEPQLAISRSSREYVRARKSLRRTSATLRQRSCGFNNTDTTDGEPTEASASRPFGRRESCRPGPSECAPFAGKNLTRCGVRRNWTMGFGAKRTGEPHTLHAGCTTDRGGFFCVTLLRHIQPHSNARMRKMLRGFTEFTAGLGVHWGCAAAIGQVMNTRAHSPCLQ</sequence>
<accession>A0A084VEB8</accession>
<name>A0A084VEB8_ANOSI</name>
<gene>
    <name evidence="2" type="ORF">ZHAS_00003470</name>
</gene>
<reference evidence="3" key="2">
    <citation type="submission" date="2020-05" db="UniProtKB">
        <authorList>
            <consortium name="EnsemblMetazoa"/>
        </authorList>
    </citation>
    <scope>IDENTIFICATION</scope>
</reference>
<evidence type="ECO:0000313" key="2">
    <source>
        <dbReference type="EMBL" id="KFB36312.1"/>
    </source>
</evidence>
<dbReference type="AlphaFoldDB" id="A0A084VEB8"/>
<dbReference type="EnsemblMetazoa" id="ASIC003470-RA">
    <property type="protein sequence ID" value="ASIC003470-PA"/>
    <property type="gene ID" value="ASIC003470"/>
</dbReference>
<evidence type="ECO:0000256" key="1">
    <source>
        <dbReference type="SAM" id="MobiDB-lite"/>
    </source>
</evidence>
<keyword evidence="4" id="KW-1185">Reference proteome</keyword>
<protein>
    <submittedName>
        <fullName evidence="2 3">Uncharacterized protein</fullName>
    </submittedName>
</protein>
<evidence type="ECO:0000313" key="4">
    <source>
        <dbReference type="Proteomes" id="UP000030765"/>
    </source>
</evidence>
<dbReference type="Proteomes" id="UP000030765">
    <property type="component" value="Unassembled WGS sequence"/>
</dbReference>
<reference evidence="2 4" key="1">
    <citation type="journal article" date="2014" name="BMC Genomics">
        <title>Genome sequence of Anopheles sinensis provides insight into genetics basis of mosquito competence for malaria parasites.</title>
        <authorList>
            <person name="Zhou D."/>
            <person name="Zhang D."/>
            <person name="Ding G."/>
            <person name="Shi L."/>
            <person name="Hou Q."/>
            <person name="Ye Y."/>
            <person name="Xu Y."/>
            <person name="Zhou H."/>
            <person name="Xiong C."/>
            <person name="Li S."/>
            <person name="Yu J."/>
            <person name="Hong S."/>
            <person name="Yu X."/>
            <person name="Zou P."/>
            <person name="Chen C."/>
            <person name="Chang X."/>
            <person name="Wang W."/>
            <person name="Lv Y."/>
            <person name="Sun Y."/>
            <person name="Ma L."/>
            <person name="Shen B."/>
            <person name="Zhu C."/>
        </authorList>
    </citation>
    <scope>NUCLEOTIDE SEQUENCE [LARGE SCALE GENOMIC DNA]</scope>
</reference>
<dbReference type="EMBL" id="ATLV01012267">
    <property type="status" value="NOT_ANNOTATED_CDS"/>
    <property type="molecule type" value="Genomic_DNA"/>
</dbReference>
<organism evidence="2">
    <name type="scientific">Anopheles sinensis</name>
    <name type="common">Mosquito</name>
    <dbReference type="NCBI Taxonomy" id="74873"/>
    <lineage>
        <taxon>Eukaryota</taxon>
        <taxon>Metazoa</taxon>
        <taxon>Ecdysozoa</taxon>
        <taxon>Arthropoda</taxon>
        <taxon>Hexapoda</taxon>
        <taxon>Insecta</taxon>
        <taxon>Pterygota</taxon>
        <taxon>Neoptera</taxon>
        <taxon>Endopterygota</taxon>
        <taxon>Diptera</taxon>
        <taxon>Nematocera</taxon>
        <taxon>Culicoidea</taxon>
        <taxon>Culicidae</taxon>
        <taxon>Anophelinae</taxon>
        <taxon>Anopheles</taxon>
    </lineage>
</organism>
<evidence type="ECO:0000313" key="3">
    <source>
        <dbReference type="EnsemblMetazoa" id="ASIC003470-PA"/>
    </source>
</evidence>
<proteinExistence type="predicted"/>
<dbReference type="VEuPathDB" id="VectorBase:ASIC003470"/>